<evidence type="ECO:0000256" key="2">
    <source>
        <dbReference type="SAM" id="Phobius"/>
    </source>
</evidence>
<keyword evidence="2" id="KW-1133">Transmembrane helix</keyword>
<accession>A0ABU8B5T1</accession>
<feature type="transmembrane region" description="Helical" evidence="2">
    <location>
        <begin position="34"/>
        <end position="57"/>
    </location>
</feature>
<dbReference type="EMBL" id="JAZHRV010000001">
    <property type="protein sequence ID" value="MEH2553903.1"/>
    <property type="molecule type" value="Genomic_DNA"/>
</dbReference>
<evidence type="ECO:0000256" key="1">
    <source>
        <dbReference type="SAM" id="MobiDB-lite"/>
    </source>
</evidence>
<keyword evidence="2" id="KW-0472">Membrane</keyword>
<reference evidence="3 4" key="1">
    <citation type="submission" date="2024-02" db="EMBL/GenBank/DDBJ databases">
        <title>Adaptive strategies in a cosmopolitan and abundant soil bacterium.</title>
        <authorList>
            <person name="Carini P."/>
        </authorList>
    </citation>
    <scope>NUCLEOTIDE SEQUENCE [LARGE SCALE GENOMIC DNA]</scope>
    <source>
        <strain evidence="3 4">AZCC 1608</strain>
    </source>
</reference>
<evidence type="ECO:0000313" key="3">
    <source>
        <dbReference type="EMBL" id="MEH2553903.1"/>
    </source>
</evidence>
<sequence>MSETQNPGPQHSDGSRTYPGEKARQGEIILRKPWMRVVFIAGLVGCVLLALGIRIAAGL</sequence>
<organism evidence="3 4">
    <name type="scientific">Bradyrhizobium algeriense</name>
    <dbReference type="NCBI Taxonomy" id="634784"/>
    <lineage>
        <taxon>Bacteria</taxon>
        <taxon>Pseudomonadati</taxon>
        <taxon>Pseudomonadota</taxon>
        <taxon>Alphaproteobacteria</taxon>
        <taxon>Hyphomicrobiales</taxon>
        <taxon>Nitrobacteraceae</taxon>
        <taxon>Bradyrhizobium</taxon>
    </lineage>
</organism>
<keyword evidence="4" id="KW-1185">Reference proteome</keyword>
<evidence type="ECO:0000313" key="4">
    <source>
        <dbReference type="Proteomes" id="UP001364224"/>
    </source>
</evidence>
<dbReference type="Proteomes" id="UP001364224">
    <property type="component" value="Unassembled WGS sequence"/>
</dbReference>
<gene>
    <name evidence="3" type="ORF">V1286_001432</name>
</gene>
<comment type="caution">
    <text evidence="3">The sequence shown here is derived from an EMBL/GenBank/DDBJ whole genome shotgun (WGS) entry which is preliminary data.</text>
</comment>
<feature type="region of interest" description="Disordered" evidence="1">
    <location>
        <begin position="1"/>
        <end position="22"/>
    </location>
</feature>
<name>A0ABU8B5T1_9BRAD</name>
<protein>
    <submittedName>
        <fullName evidence="3">Uncharacterized protein</fullName>
    </submittedName>
</protein>
<proteinExistence type="predicted"/>
<dbReference type="RefSeq" id="WP_108518767.1">
    <property type="nucleotide sequence ID" value="NZ_JAZHRV010000001.1"/>
</dbReference>
<keyword evidence="2" id="KW-0812">Transmembrane</keyword>